<accession>A0A1M5VP08</accession>
<name>A0A1M5VP08_9BRAD</name>
<evidence type="ECO:0000256" key="1">
    <source>
        <dbReference type="ARBA" id="ARBA00010742"/>
    </source>
</evidence>
<gene>
    <name evidence="8" type="ORF">SAMN05443248_6084</name>
</gene>
<dbReference type="PANTHER" id="PTHR30024">
    <property type="entry name" value="ALIPHATIC SULFONATES-BINDING PROTEIN-RELATED"/>
    <property type="match status" value="1"/>
</dbReference>
<feature type="signal peptide" evidence="6">
    <location>
        <begin position="1"/>
        <end position="27"/>
    </location>
</feature>
<keyword evidence="2" id="KW-0813">Transport</keyword>
<evidence type="ECO:0000259" key="7">
    <source>
        <dbReference type="Pfam" id="PF09084"/>
    </source>
</evidence>
<dbReference type="SUPFAM" id="SSF53850">
    <property type="entry name" value="Periplasmic binding protein-like II"/>
    <property type="match status" value="1"/>
</dbReference>
<dbReference type="Pfam" id="PF09084">
    <property type="entry name" value="NMT1"/>
    <property type="match status" value="1"/>
</dbReference>
<comment type="similarity">
    <text evidence="1">Belongs to the bacterial solute-binding protein SsuA/TauA family.</text>
</comment>
<keyword evidence="3 6" id="KW-0732">Signal</keyword>
<protein>
    <recommendedName>
        <fullName evidence="5">Putative aliphatic sulfonates-binding protein</fullName>
    </recommendedName>
</protein>
<dbReference type="EMBL" id="LT670817">
    <property type="protein sequence ID" value="SHH77021.1"/>
    <property type="molecule type" value="Genomic_DNA"/>
</dbReference>
<evidence type="ECO:0000256" key="5">
    <source>
        <dbReference type="ARBA" id="ARBA00070228"/>
    </source>
</evidence>
<dbReference type="CDD" id="cd01008">
    <property type="entry name" value="PBP2_NrtA_SsuA_CpmA_like"/>
    <property type="match status" value="1"/>
</dbReference>
<evidence type="ECO:0000256" key="6">
    <source>
        <dbReference type="SAM" id="SignalP"/>
    </source>
</evidence>
<sequence length="328" mass="35610">MIRIPSKWILAAGALVSVLASVNSSYAQQTIHVGWTIPAEESKYWMMRRPAEFPDIGKAYNIEWTQFQGTAPMTQALAAGALDCATQAPLSLANGVVGGNLKAYIVAQHVYEKPGGFSVYWAVKDDSPIKTIADLKGKTVGISVIGGGTYGPFAMLLKKNGVDPEKDIKLVEVGFAVSEDALRQGRVDAVNMNQPFAARAEAKGGTRKLFSLSEEMPNIVHILEACRADFVDKNPDLVRAYVRDITSGMKKALANREETLKVVSEVLKAPIPVLDTYLLKDNDFGRDPGAAPNFDAIQKMLDIYTATGMLPKMDVAQFKHPTIVAPLQ</sequence>
<feature type="chain" id="PRO_5012974414" description="Putative aliphatic sulfonates-binding protein" evidence="6">
    <location>
        <begin position="28"/>
        <end position="328"/>
    </location>
</feature>
<dbReference type="AlphaFoldDB" id="A0A1M5VP08"/>
<evidence type="ECO:0000313" key="8">
    <source>
        <dbReference type="EMBL" id="SHH77021.1"/>
    </source>
</evidence>
<comment type="function">
    <text evidence="4">Part of a binding-protein-dependent transport system for aliphatic sulfonates. Putative binding protein.</text>
</comment>
<dbReference type="Proteomes" id="UP000189796">
    <property type="component" value="Chromosome I"/>
</dbReference>
<dbReference type="InterPro" id="IPR015168">
    <property type="entry name" value="SsuA/THI5"/>
</dbReference>
<evidence type="ECO:0000313" key="9">
    <source>
        <dbReference type="Proteomes" id="UP000189796"/>
    </source>
</evidence>
<evidence type="ECO:0000256" key="4">
    <source>
        <dbReference type="ARBA" id="ARBA00055538"/>
    </source>
</evidence>
<evidence type="ECO:0000256" key="2">
    <source>
        <dbReference type="ARBA" id="ARBA00022448"/>
    </source>
</evidence>
<reference evidence="8 9" key="1">
    <citation type="submission" date="2016-11" db="EMBL/GenBank/DDBJ databases">
        <authorList>
            <person name="Jaros S."/>
            <person name="Januszkiewicz K."/>
            <person name="Wedrychowicz H."/>
        </authorList>
    </citation>
    <scope>NUCLEOTIDE SEQUENCE [LARGE SCALE GENOMIC DNA]</scope>
    <source>
        <strain evidence="8 9">GAS138</strain>
    </source>
</reference>
<dbReference type="RefSeq" id="WP_079607584.1">
    <property type="nucleotide sequence ID" value="NZ_LT670817.1"/>
</dbReference>
<proteinExistence type="inferred from homology"/>
<feature type="domain" description="SsuA/THI5-like" evidence="7">
    <location>
        <begin position="71"/>
        <end position="258"/>
    </location>
</feature>
<organism evidence="8 9">
    <name type="scientific">Bradyrhizobium erythrophlei</name>
    <dbReference type="NCBI Taxonomy" id="1437360"/>
    <lineage>
        <taxon>Bacteria</taxon>
        <taxon>Pseudomonadati</taxon>
        <taxon>Pseudomonadota</taxon>
        <taxon>Alphaproteobacteria</taxon>
        <taxon>Hyphomicrobiales</taxon>
        <taxon>Nitrobacteraceae</taxon>
        <taxon>Bradyrhizobium</taxon>
    </lineage>
</organism>
<dbReference type="Gene3D" id="3.40.190.10">
    <property type="entry name" value="Periplasmic binding protein-like II"/>
    <property type="match status" value="2"/>
</dbReference>
<dbReference type="FunFam" id="3.40.190.10:FF:000050">
    <property type="entry name" value="Sulfonate ABC transporter substrate-binding protein"/>
    <property type="match status" value="1"/>
</dbReference>
<evidence type="ECO:0000256" key="3">
    <source>
        <dbReference type="ARBA" id="ARBA00022729"/>
    </source>
</evidence>
<dbReference type="PANTHER" id="PTHR30024:SF48">
    <property type="entry name" value="ABC TRANSPORTER SUBSTRATE-BINDING PROTEIN"/>
    <property type="match status" value="1"/>
</dbReference>